<accession>A0A6I6JQM1</accession>
<evidence type="ECO:0000313" key="3">
    <source>
        <dbReference type="EMBL" id="QGY43348.1"/>
    </source>
</evidence>
<sequence length="124" mass="14201">MENKPQKDNSRIVLAFVLIGIGVLWILRKLGFYINLPDINWQNIFFPIRQFFHGWGHFIFSWQMILIIVGLVLLAGKRSLGIVFIVIGGIFILPKLFYFPGLTFSLIFPVLLIGIGLAMVVKRI</sequence>
<keyword evidence="1" id="KW-0472">Membrane</keyword>
<dbReference type="RefSeq" id="WP_158864386.1">
    <property type="nucleotide sequence ID" value="NZ_CP046401.1"/>
</dbReference>
<name>A0A6I6JQM1_9BACT</name>
<evidence type="ECO:0000256" key="1">
    <source>
        <dbReference type="SAM" id="Phobius"/>
    </source>
</evidence>
<feature type="domain" description="LiaF transmembrane" evidence="2">
    <location>
        <begin position="14"/>
        <end position="123"/>
    </location>
</feature>
<feature type="transmembrane region" description="Helical" evidence="1">
    <location>
        <begin position="104"/>
        <end position="121"/>
    </location>
</feature>
<feature type="transmembrane region" description="Helical" evidence="1">
    <location>
        <begin position="12"/>
        <end position="34"/>
    </location>
</feature>
<evidence type="ECO:0000259" key="2">
    <source>
        <dbReference type="Pfam" id="PF22570"/>
    </source>
</evidence>
<dbReference type="Proteomes" id="UP000428260">
    <property type="component" value="Chromosome"/>
</dbReference>
<dbReference type="AlphaFoldDB" id="A0A6I6JQM1"/>
<keyword evidence="4" id="KW-1185">Reference proteome</keyword>
<proteinExistence type="predicted"/>
<evidence type="ECO:0000313" key="4">
    <source>
        <dbReference type="Proteomes" id="UP000428260"/>
    </source>
</evidence>
<dbReference type="Pfam" id="PF22570">
    <property type="entry name" value="LiaF-TM"/>
    <property type="match status" value="1"/>
</dbReference>
<dbReference type="EMBL" id="CP046401">
    <property type="protein sequence ID" value="QGY43348.1"/>
    <property type="molecule type" value="Genomic_DNA"/>
</dbReference>
<feature type="transmembrane region" description="Helical" evidence="1">
    <location>
        <begin position="80"/>
        <end position="98"/>
    </location>
</feature>
<gene>
    <name evidence="3" type="ORF">GM418_06645</name>
</gene>
<keyword evidence="1" id="KW-1133">Transmembrane helix</keyword>
<dbReference type="KEGG" id="mcos:GM418_06645"/>
<organism evidence="3 4">
    <name type="scientific">Maribellus comscasis</name>
    <dbReference type="NCBI Taxonomy" id="2681766"/>
    <lineage>
        <taxon>Bacteria</taxon>
        <taxon>Pseudomonadati</taxon>
        <taxon>Bacteroidota</taxon>
        <taxon>Bacteroidia</taxon>
        <taxon>Marinilabiliales</taxon>
        <taxon>Prolixibacteraceae</taxon>
        <taxon>Maribellus</taxon>
    </lineage>
</organism>
<keyword evidence="1" id="KW-0812">Transmembrane</keyword>
<reference evidence="3 4" key="1">
    <citation type="submission" date="2019-11" db="EMBL/GenBank/DDBJ databases">
        <authorList>
            <person name="Zheng R.K."/>
            <person name="Sun C.M."/>
        </authorList>
    </citation>
    <scope>NUCLEOTIDE SEQUENCE [LARGE SCALE GENOMIC DNA]</scope>
    <source>
        <strain evidence="3 4">WC007</strain>
    </source>
</reference>
<feature type="transmembrane region" description="Helical" evidence="1">
    <location>
        <begin position="54"/>
        <end position="73"/>
    </location>
</feature>
<dbReference type="InterPro" id="IPR054331">
    <property type="entry name" value="LiaF_TM"/>
</dbReference>
<protein>
    <recommendedName>
        <fullName evidence="2">LiaF transmembrane domain-containing protein</fullName>
    </recommendedName>
</protein>